<protein>
    <submittedName>
        <fullName evidence="3">MOSC domain-containing protein</fullName>
        <ecNumber evidence="3">1.7.-.-</ecNumber>
    </submittedName>
</protein>
<evidence type="ECO:0000259" key="2">
    <source>
        <dbReference type="PROSITE" id="PS51340"/>
    </source>
</evidence>
<dbReference type="InterPro" id="IPR005303">
    <property type="entry name" value="MOCOS_middle"/>
</dbReference>
<keyword evidence="1" id="KW-0812">Transmembrane</keyword>
<name>A0AAD8YC27_9STRA</name>
<sequence length="347" mass="39529">MFDPISLAWAIVSLTSISIAAYALNLYINIQHIFKRRHQCIKLSVQELYIYPIKSCGEIRLSSSAKVTPIGFEHDRSVKEVDQKNSPSEPDWSFCTPREKRYEKLFHVKPTLMDGSNNNTNLKLSSKYVKEEFTLKLEEVLSRFGSMVTRPTFSTTMGGASPVLLEDCGIKVAKWLEEATGITGCRLVGIGKNFYRFVKVNDDQGDDIPMIHEGYSSFGSVPPPSVSLADEAPFLLTTRSSLIDLNKRLGKGKQVDMRRFRPNIVIDGLQPWEEDSLKRIRIGAVEFHVWQRCGRCTMTTIDRDSLERCGEPLSTLSNFRERDNGQRNFGMHLIPARPWELKENEFL</sequence>
<evidence type="ECO:0000313" key="4">
    <source>
        <dbReference type="Proteomes" id="UP001224775"/>
    </source>
</evidence>
<feature type="transmembrane region" description="Helical" evidence="1">
    <location>
        <begin position="6"/>
        <end position="28"/>
    </location>
</feature>
<evidence type="ECO:0000313" key="3">
    <source>
        <dbReference type="EMBL" id="KAK1742795.1"/>
    </source>
</evidence>
<gene>
    <name evidence="3" type="ORF">QTG54_006392</name>
</gene>
<reference evidence="3" key="1">
    <citation type="submission" date="2023-06" db="EMBL/GenBank/DDBJ databases">
        <title>Survivors Of The Sea: Transcriptome response of Skeletonema marinoi to long-term dormancy.</title>
        <authorList>
            <person name="Pinder M.I.M."/>
            <person name="Kourtchenko O."/>
            <person name="Robertson E.K."/>
            <person name="Larsson T."/>
            <person name="Maumus F."/>
            <person name="Osuna-Cruz C.M."/>
            <person name="Vancaester E."/>
            <person name="Stenow R."/>
            <person name="Vandepoele K."/>
            <person name="Ploug H."/>
            <person name="Bruchert V."/>
            <person name="Godhe A."/>
            <person name="Topel M."/>
        </authorList>
    </citation>
    <scope>NUCLEOTIDE SEQUENCE</scope>
    <source>
        <strain evidence="3">R05AC</strain>
    </source>
</reference>
<dbReference type="InterPro" id="IPR005302">
    <property type="entry name" value="MoCF_Sase_C"/>
</dbReference>
<dbReference type="GO" id="GO:0016491">
    <property type="term" value="F:oxidoreductase activity"/>
    <property type="evidence" value="ECO:0007669"/>
    <property type="project" value="UniProtKB-KW"/>
</dbReference>
<dbReference type="SUPFAM" id="SSF141673">
    <property type="entry name" value="MOSC N-terminal domain-like"/>
    <property type="match status" value="1"/>
</dbReference>
<dbReference type="Pfam" id="PF03476">
    <property type="entry name" value="MOSC_N"/>
    <property type="match status" value="1"/>
</dbReference>
<dbReference type="PROSITE" id="PS51340">
    <property type="entry name" value="MOSC"/>
    <property type="match status" value="1"/>
</dbReference>
<keyword evidence="1" id="KW-0472">Membrane</keyword>
<accession>A0AAD8YC27</accession>
<dbReference type="PANTHER" id="PTHR14237:SF19">
    <property type="entry name" value="MITOCHONDRIAL AMIDOXIME REDUCING COMPONENT 1"/>
    <property type="match status" value="1"/>
</dbReference>
<dbReference type="InterPro" id="IPR011037">
    <property type="entry name" value="Pyrv_Knase-like_insert_dom_sf"/>
</dbReference>
<keyword evidence="1" id="KW-1133">Transmembrane helix</keyword>
<dbReference type="GO" id="GO:0030151">
    <property type="term" value="F:molybdenum ion binding"/>
    <property type="evidence" value="ECO:0007669"/>
    <property type="project" value="InterPro"/>
</dbReference>
<organism evidence="3 4">
    <name type="scientific">Skeletonema marinoi</name>
    <dbReference type="NCBI Taxonomy" id="267567"/>
    <lineage>
        <taxon>Eukaryota</taxon>
        <taxon>Sar</taxon>
        <taxon>Stramenopiles</taxon>
        <taxon>Ochrophyta</taxon>
        <taxon>Bacillariophyta</taxon>
        <taxon>Coscinodiscophyceae</taxon>
        <taxon>Thalassiosirophycidae</taxon>
        <taxon>Thalassiosirales</taxon>
        <taxon>Skeletonemataceae</taxon>
        <taxon>Skeletonema</taxon>
        <taxon>Skeletonema marinoi-dohrnii complex</taxon>
    </lineage>
</organism>
<evidence type="ECO:0000256" key="1">
    <source>
        <dbReference type="SAM" id="Phobius"/>
    </source>
</evidence>
<dbReference type="GO" id="GO:0030170">
    <property type="term" value="F:pyridoxal phosphate binding"/>
    <property type="evidence" value="ECO:0007669"/>
    <property type="project" value="InterPro"/>
</dbReference>
<dbReference type="Pfam" id="PF03473">
    <property type="entry name" value="MOSC"/>
    <property type="match status" value="1"/>
</dbReference>
<dbReference type="SUPFAM" id="SSF50800">
    <property type="entry name" value="PK beta-barrel domain-like"/>
    <property type="match status" value="1"/>
</dbReference>
<comment type="caution">
    <text evidence="3">The sequence shown here is derived from an EMBL/GenBank/DDBJ whole genome shotgun (WGS) entry which is preliminary data.</text>
</comment>
<dbReference type="PANTHER" id="PTHR14237">
    <property type="entry name" value="MOLYBDOPTERIN COFACTOR SULFURASE MOSC"/>
    <property type="match status" value="1"/>
</dbReference>
<dbReference type="EC" id="1.7.-.-" evidence="3"/>
<dbReference type="EMBL" id="JATAAI010000010">
    <property type="protein sequence ID" value="KAK1742795.1"/>
    <property type="molecule type" value="Genomic_DNA"/>
</dbReference>
<feature type="domain" description="MOSC" evidence="2">
    <location>
        <begin position="208"/>
        <end position="347"/>
    </location>
</feature>
<dbReference type="AlphaFoldDB" id="A0AAD8YC27"/>
<proteinExistence type="predicted"/>
<keyword evidence="3" id="KW-0560">Oxidoreductase</keyword>
<keyword evidence="4" id="KW-1185">Reference proteome</keyword>
<dbReference type="Proteomes" id="UP001224775">
    <property type="component" value="Unassembled WGS sequence"/>
</dbReference>